<dbReference type="STRING" id="1121939.L861_23310"/>
<reference evidence="1 2" key="1">
    <citation type="journal article" date="2013" name="Genome Announc.">
        <title>Draft genome sequence of the moderately halophilic gammaproteobacterium Halomonas anticariensis FP35.</title>
        <authorList>
            <person name="Tahrioui A."/>
            <person name="Quesada E."/>
            <person name="Llamas I."/>
        </authorList>
    </citation>
    <scope>NUCLEOTIDE SEQUENCE [LARGE SCALE GENOMIC DNA]</scope>
    <source>
        <strain evidence="2">DSM 16096 / CECT 5854 / LMG 22089 / FP35</strain>
    </source>
</reference>
<sequence length="150" mass="17080">MAYADHVPREVWNERYEWLRQVEEECQHPLASYLLSSQGTFIAYDIEAAFCAGAWVSVIVLAHAAIDATMRDTEVLDYRSNSKAIFNDNPDLEWLRKTRNALVHVSEGGQSKFLPEGEMDNVAEYHDLLKEASEKSIRLLFKAIYANPGT</sequence>
<dbReference type="RefSeq" id="WP_016416164.1">
    <property type="nucleotide sequence ID" value="NZ_AUAB01000038.1"/>
</dbReference>
<evidence type="ECO:0000313" key="2">
    <source>
        <dbReference type="Proteomes" id="UP000014463"/>
    </source>
</evidence>
<accession>S2LES6</accession>
<evidence type="ECO:0008006" key="3">
    <source>
        <dbReference type="Google" id="ProtNLM"/>
    </source>
</evidence>
<evidence type="ECO:0000313" key="1">
    <source>
        <dbReference type="EMBL" id="EPC03241.1"/>
    </source>
</evidence>
<dbReference type="Proteomes" id="UP000014463">
    <property type="component" value="Unassembled WGS sequence"/>
</dbReference>
<protein>
    <recommendedName>
        <fullName evidence="3">DUF4145 domain-containing protein</fullName>
    </recommendedName>
</protein>
<gene>
    <name evidence="1" type="ORF">L861_23310</name>
</gene>
<keyword evidence="2" id="KW-1185">Reference proteome</keyword>
<dbReference type="OrthoDB" id="1493988at2"/>
<dbReference type="eggNOG" id="ENOG5032UFN">
    <property type="taxonomic scope" value="Bacteria"/>
</dbReference>
<proteinExistence type="predicted"/>
<organism evidence="1 2">
    <name type="scientific">Litchfieldella anticariensis (strain DSM 16096 / CECT 5854 / CIP 108499 / LMG 22089 / FP35)</name>
    <name type="common">Halomonas anticariensis</name>
    <dbReference type="NCBI Taxonomy" id="1121939"/>
    <lineage>
        <taxon>Bacteria</taxon>
        <taxon>Pseudomonadati</taxon>
        <taxon>Pseudomonadota</taxon>
        <taxon>Gammaproteobacteria</taxon>
        <taxon>Oceanospirillales</taxon>
        <taxon>Halomonadaceae</taxon>
        <taxon>Litchfieldella</taxon>
    </lineage>
</organism>
<dbReference type="AlphaFoldDB" id="S2LES6"/>
<name>S2LES6_LITA3</name>
<comment type="caution">
    <text evidence="1">The sequence shown here is derived from an EMBL/GenBank/DDBJ whole genome shotgun (WGS) entry which is preliminary data.</text>
</comment>
<dbReference type="EMBL" id="ASTJ01000022">
    <property type="protein sequence ID" value="EPC03241.1"/>
    <property type="molecule type" value="Genomic_DNA"/>
</dbReference>